<comment type="caution">
    <text evidence="9">The sequence shown here is derived from an EMBL/GenBank/DDBJ whole genome shotgun (WGS) entry which is preliminary data.</text>
</comment>
<dbReference type="GO" id="GO:0000981">
    <property type="term" value="F:DNA-binding transcription factor activity, RNA polymerase II-specific"/>
    <property type="evidence" value="ECO:0007669"/>
    <property type="project" value="InterPro"/>
</dbReference>
<dbReference type="KEGG" id="maj:MAA_00321"/>
<evidence type="ECO:0000256" key="3">
    <source>
        <dbReference type="ARBA" id="ARBA00023015"/>
    </source>
</evidence>
<dbReference type="InterPro" id="IPR036864">
    <property type="entry name" value="Zn2-C6_fun-type_DNA-bd_sf"/>
</dbReference>
<dbReference type="SMART" id="SM00066">
    <property type="entry name" value="GAL4"/>
    <property type="match status" value="1"/>
</dbReference>
<dbReference type="AlphaFoldDB" id="E9EMD9"/>
<dbReference type="PANTHER" id="PTHR36206">
    <property type="entry name" value="ASPERCRYPTIN BIOSYNTHESIS CLUSTER-SPECIFIC TRANSCRIPTION REGULATOR ATNN-RELATED"/>
    <property type="match status" value="1"/>
</dbReference>
<dbReference type="Proteomes" id="UP000002498">
    <property type="component" value="Unassembled WGS sequence"/>
</dbReference>
<dbReference type="InterPro" id="IPR001138">
    <property type="entry name" value="Zn2Cys6_DnaBD"/>
</dbReference>
<keyword evidence="10" id="KW-1185">Reference proteome</keyword>
<evidence type="ECO:0000256" key="6">
    <source>
        <dbReference type="ARBA" id="ARBA00023242"/>
    </source>
</evidence>
<reference evidence="9 10" key="2">
    <citation type="journal article" date="2014" name="Proc. Natl. Acad. Sci. U.S.A.">
        <title>Trajectory and genomic determinants of fungal-pathogen speciation and host adaptation.</title>
        <authorList>
            <person name="Hu X."/>
            <person name="Xiao G."/>
            <person name="Zheng P."/>
            <person name="Shang Y."/>
            <person name="Su Y."/>
            <person name="Zhang X."/>
            <person name="Liu X."/>
            <person name="Zhan S."/>
            <person name="St Leger R.J."/>
            <person name="Wang C."/>
        </authorList>
    </citation>
    <scope>GENOME REANNOTATION</scope>
    <source>
        <strain evidence="10">ARSEF 23 / ATCC MYA-3075</strain>
    </source>
</reference>
<evidence type="ECO:0000256" key="5">
    <source>
        <dbReference type="ARBA" id="ARBA00023163"/>
    </source>
</evidence>
<keyword evidence="5" id="KW-0804">Transcription</keyword>
<dbReference type="Gene3D" id="4.10.240.10">
    <property type="entry name" value="Zn(2)-C6 fungal-type DNA-binding domain"/>
    <property type="match status" value="1"/>
</dbReference>
<feature type="domain" description="Zn(2)-C6 fungal-type" evidence="8">
    <location>
        <begin position="197"/>
        <end position="237"/>
    </location>
</feature>
<keyword evidence="2" id="KW-0862">Zinc</keyword>
<dbReference type="GeneID" id="19254607"/>
<dbReference type="GO" id="GO:0008270">
    <property type="term" value="F:zinc ion binding"/>
    <property type="evidence" value="ECO:0007669"/>
    <property type="project" value="InterPro"/>
</dbReference>
<sequence length="693" mass="77247">MGAYVHLALWFALVWLLELLGMAKCWGNYNAMLFAHVPRDDLGDATKAQQQEATSARHVATTTQQRRTGRLVLLCFADSKHTFGARATTDAGRSRIQPTMGANAHAPPCVVTAWIRRWDYAAAKKAHMLASKRPIGVSRTTDACRSGRCGGGAIPGLLTTPAFTSVPPDSGAVIPRPNLDAERATLLDESQETCTNNRGFGSRIRKVRCDETWPTCNNCKRTGRECDGVGQPVMKEPNSFTFIQPLTLSHFQPSRISSLDHEEQQCMEAFRHRLVYCIMEDVGRPSLKGLMLQAAYEEPAFLKAVIAFTVLCDAYDEAKRAMTVWDPKATEVSEDVQLAILNYRTCIHKMQNMIPNGDGRSINVILLCTIVCICFELLMRNPEMALCHLDHSLQILNSNADSIDQDLVLAFTRLDLQVSVFLGMRSPLMALNITELADFSLKKVSRDPESELAGLIGSVFTFLRLKADDYRYRVPGSIPLDLLLEAKLLEDKLHQFRKQYLTPGSNGDWLSPAGEAHLRVKCLTGIILVATSLYTEEAIYDQFTCDFLAIVDSASEILSPLPVSPISDGGSPRQHVEFALDRAIIHSLYITALKCRSSLIRRRAIELLQITPSLGGSWDAMTYAKIAERLMQLEEACLEEPQPTDPAVVPEWCRIHSVDIYPQSSGKFVKVRFRFRPNGMDGEWSDFSETIAW</sequence>
<organism evidence="9 10">
    <name type="scientific">Metarhizium robertsii (strain ARSEF 23 / ATCC MYA-3075)</name>
    <name type="common">Metarhizium anisopliae (strain ARSEF 23)</name>
    <dbReference type="NCBI Taxonomy" id="655844"/>
    <lineage>
        <taxon>Eukaryota</taxon>
        <taxon>Fungi</taxon>
        <taxon>Dikarya</taxon>
        <taxon>Ascomycota</taxon>
        <taxon>Pezizomycotina</taxon>
        <taxon>Sordariomycetes</taxon>
        <taxon>Hypocreomycetidae</taxon>
        <taxon>Hypocreales</taxon>
        <taxon>Clavicipitaceae</taxon>
        <taxon>Metarhizium</taxon>
    </lineage>
</organism>
<dbReference type="InterPro" id="IPR052360">
    <property type="entry name" value="Transcr_Regulatory_Proteins"/>
</dbReference>
<proteinExistence type="predicted"/>
<dbReference type="PANTHER" id="PTHR36206:SF10">
    <property type="entry name" value="ZN(II)2CYS6 TRANSCRIPTION FACTOR (EUROFUNG)"/>
    <property type="match status" value="1"/>
</dbReference>
<dbReference type="RefSeq" id="XP_007816510.1">
    <property type="nucleotide sequence ID" value="XM_007818319.1"/>
</dbReference>
<dbReference type="SUPFAM" id="SSF57701">
    <property type="entry name" value="Zn2/Cys6 DNA-binding domain"/>
    <property type="match status" value="1"/>
</dbReference>
<dbReference type="HOGENOM" id="CLU_011409_13_3_1"/>
<dbReference type="Pfam" id="PF00172">
    <property type="entry name" value="Zn_clus"/>
    <property type="match status" value="1"/>
</dbReference>
<evidence type="ECO:0000259" key="8">
    <source>
        <dbReference type="SMART" id="SM00066"/>
    </source>
</evidence>
<accession>E9EMD9</accession>
<keyword evidence="4 9" id="KW-0238">DNA-binding</keyword>
<feature type="chain" id="PRO_5003235835" evidence="7">
    <location>
        <begin position="26"/>
        <end position="693"/>
    </location>
</feature>
<dbReference type="OrthoDB" id="3172332at2759"/>
<dbReference type="GO" id="GO:0003677">
    <property type="term" value="F:DNA binding"/>
    <property type="evidence" value="ECO:0007669"/>
    <property type="project" value="UniProtKB-KW"/>
</dbReference>
<evidence type="ECO:0000313" key="9">
    <source>
        <dbReference type="EMBL" id="EFZ03247.1"/>
    </source>
</evidence>
<protein>
    <submittedName>
        <fullName evidence="9">Zn(2)-C6 fungal-type DNA-binding domain protein</fullName>
    </submittedName>
</protein>
<feature type="signal peptide" evidence="7">
    <location>
        <begin position="1"/>
        <end position="25"/>
    </location>
</feature>
<dbReference type="CDD" id="cd00067">
    <property type="entry name" value="GAL4"/>
    <property type="match status" value="1"/>
</dbReference>
<evidence type="ECO:0000313" key="10">
    <source>
        <dbReference type="Proteomes" id="UP000002498"/>
    </source>
</evidence>
<keyword evidence="6" id="KW-0539">Nucleus</keyword>
<evidence type="ECO:0000256" key="2">
    <source>
        <dbReference type="ARBA" id="ARBA00022833"/>
    </source>
</evidence>
<keyword evidence="7" id="KW-0732">Signal</keyword>
<evidence type="ECO:0000256" key="4">
    <source>
        <dbReference type="ARBA" id="ARBA00023125"/>
    </source>
</evidence>
<reference evidence="9 10" key="1">
    <citation type="journal article" date="2011" name="PLoS Genet.">
        <title>Genome sequencing and comparative transcriptomics of the model entomopathogenic fungi Metarhizium anisopliae and M. acridum.</title>
        <authorList>
            <person name="Gao Q."/>
            <person name="Jin K."/>
            <person name="Ying S.H."/>
            <person name="Zhang Y."/>
            <person name="Xiao G."/>
            <person name="Shang Y."/>
            <person name="Duan Z."/>
            <person name="Hu X."/>
            <person name="Xie X.Q."/>
            <person name="Zhou G."/>
            <person name="Peng G."/>
            <person name="Luo Z."/>
            <person name="Huang W."/>
            <person name="Wang B."/>
            <person name="Fang W."/>
            <person name="Wang S."/>
            <person name="Zhong Y."/>
            <person name="Ma L.J."/>
            <person name="St Leger R.J."/>
            <person name="Zhao G.P."/>
            <person name="Pei Y."/>
            <person name="Feng M.G."/>
            <person name="Xia Y."/>
            <person name="Wang C."/>
        </authorList>
    </citation>
    <scope>NUCLEOTIDE SEQUENCE [LARGE SCALE GENOMIC DNA]</scope>
    <source>
        <strain evidence="10">ARSEF 23 / ATCC MYA-3075</strain>
    </source>
</reference>
<evidence type="ECO:0000256" key="7">
    <source>
        <dbReference type="SAM" id="SignalP"/>
    </source>
</evidence>
<dbReference type="EMBL" id="ADNJ02000003">
    <property type="protein sequence ID" value="EFZ03247.1"/>
    <property type="molecule type" value="Genomic_DNA"/>
</dbReference>
<keyword evidence="3" id="KW-0805">Transcription regulation</keyword>
<gene>
    <name evidence="9" type="ORF">MAA_00321</name>
</gene>
<evidence type="ECO:0000256" key="1">
    <source>
        <dbReference type="ARBA" id="ARBA00022723"/>
    </source>
</evidence>
<keyword evidence="1" id="KW-0479">Metal-binding</keyword>
<name>E9EMD9_METRA</name>